<gene>
    <name evidence="2" type="ORF">GCE9029_01168</name>
</gene>
<organism evidence="2 3">
    <name type="scientific">Grimontia celer</name>
    <dbReference type="NCBI Taxonomy" id="1796497"/>
    <lineage>
        <taxon>Bacteria</taxon>
        <taxon>Pseudomonadati</taxon>
        <taxon>Pseudomonadota</taxon>
        <taxon>Gammaproteobacteria</taxon>
        <taxon>Vibrionales</taxon>
        <taxon>Vibrionaceae</taxon>
        <taxon>Grimontia</taxon>
    </lineage>
</organism>
<dbReference type="RefSeq" id="WP_062661627.1">
    <property type="nucleotide sequence ID" value="NZ_FIZX01000001.1"/>
</dbReference>
<protein>
    <submittedName>
        <fullName evidence="2">SnoaL-like domain protein</fullName>
    </submittedName>
</protein>
<dbReference type="Pfam" id="PF12680">
    <property type="entry name" value="SnoaL_2"/>
    <property type="match status" value="2"/>
</dbReference>
<accession>A0A128EXT3</accession>
<reference evidence="3" key="1">
    <citation type="submission" date="2016-02" db="EMBL/GenBank/DDBJ databases">
        <authorList>
            <person name="Rodrigo-Torres Lidia"/>
            <person name="Arahal R.David."/>
        </authorList>
    </citation>
    <scope>NUCLEOTIDE SEQUENCE [LARGE SCALE GENOMIC DNA]</scope>
    <source>
        <strain evidence="3">CECT 9029</strain>
    </source>
</reference>
<dbReference type="PANTHER" id="PTHR38436">
    <property type="entry name" value="POLYKETIDE CYCLASE SNOAL-LIKE DOMAIN"/>
    <property type="match status" value="1"/>
</dbReference>
<keyword evidence="3" id="KW-1185">Reference proteome</keyword>
<dbReference type="OrthoDB" id="9812089at2"/>
<name>A0A128EXT3_9GAMM</name>
<dbReference type="InterPro" id="IPR009959">
    <property type="entry name" value="Cyclase_SnoaL-like"/>
</dbReference>
<dbReference type="GO" id="GO:0030638">
    <property type="term" value="P:polyketide metabolic process"/>
    <property type="evidence" value="ECO:0007669"/>
    <property type="project" value="InterPro"/>
</dbReference>
<dbReference type="AlphaFoldDB" id="A0A128EXT3"/>
<dbReference type="SUPFAM" id="SSF54427">
    <property type="entry name" value="NTF2-like"/>
    <property type="match status" value="2"/>
</dbReference>
<dbReference type="EMBL" id="FIZX01000001">
    <property type="protein sequence ID" value="CZF78964.1"/>
    <property type="molecule type" value="Genomic_DNA"/>
</dbReference>
<feature type="domain" description="SnoaL-like" evidence="1">
    <location>
        <begin position="12"/>
        <end position="106"/>
    </location>
</feature>
<dbReference type="Gene3D" id="3.10.450.50">
    <property type="match status" value="2"/>
</dbReference>
<dbReference type="Proteomes" id="UP000071641">
    <property type="component" value="Unassembled WGS sequence"/>
</dbReference>
<evidence type="ECO:0000313" key="3">
    <source>
        <dbReference type="Proteomes" id="UP000071641"/>
    </source>
</evidence>
<evidence type="ECO:0000259" key="1">
    <source>
        <dbReference type="Pfam" id="PF12680"/>
    </source>
</evidence>
<sequence length="256" mass="29430">MSQKLQNAQNLYLEGIRDGNIEVVKKYTGERYTQHSTGVEDGPEGFMAFFKGFLERTNSRDIQVIRAIEDGRYVFVHVYQDIDNGTAKWVTTDLFDTDSDDKIVEHWDVIAAYQEPEDTASGNDMILGNFELKDLDKTEENKALIRNLLVEVFQNGHLDALDKYVSSEKYIQHNPHLPDGIEALREFLSSHDLSYDFVFNVIGQGDHVVSYSKATYEGQEMAVFDIFRIENGKIVEQWDNMEPIPPRTEWANTGKF</sequence>
<evidence type="ECO:0000313" key="2">
    <source>
        <dbReference type="EMBL" id="CZF78964.1"/>
    </source>
</evidence>
<dbReference type="STRING" id="1796497.GCE9029_01168"/>
<dbReference type="InterPro" id="IPR032710">
    <property type="entry name" value="NTF2-like_dom_sf"/>
</dbReference>
<feature type="domain" description="SnoaL-like" evidence="1">
    <location>
        <begin position="150"/>
        <end position="236"/>
    </location>
</feature>
<dbReference type="InterPro" id="IPR037401">
    <property type="entry name" value="SnoaL-like"/>
</dbReference>
<proteinExistence type="predicted"/>
<dbReference type="PANTHER" id="PTHR38436:SF1">
    <property type="entry name" value="ESTER CYCLASE"/>
    <property type="match status" value="1"/>
</dbReference>